<gene>
    <name evidence="2" type="ORF">BUZ61_11125</name>
</gene>
<protein>
    <submittedName>
        <fullName evidence="2">Cytochrome C assembly protein</fullName>
    </submittedName>
</protein>
<dbReference type="Proteomes" id="UP000240400">
    <property type="component" value="Unassembled WGS sequence"/>
</dbReference>
<proteinExistence type="predicted"/>
<keyword evidence="1" id="KW-1133">Transmembrane helix</keyword>
<feature type="non-terminal residue" evidence="2">
    <location>
        <position position="1"/>
    </location>
</feature>
<feature type="transmembrane region" description="Helical" evidence="1">
    <location>
        <begin position="5"/>
        <end position="24"/>
    </location>
</feature>
<keyword evidence="1" id="KW-0812">Transmembrane</keyword>
<accession>A0A2T4S8E2</accession>
<evidence type="ECO:0000256" key="1">
    <source>
        <dbReference type="SAM" id="Phobius"/>
    </source>
</evidence>
<keyword evidence="1" id="KW-0472">Membrane</keyword>
<organism evidence="2 3">
    <name type="scientific">Staphylococcus nepalensis</name>
    <dbReference type="NCBI Taxonomy" id="214473"/>
    <lineage>
        <taxon>Bacteria</taxon>
        <taxon>Bacillati</taxon>
        <taxon>Bacillota</taxon>
        <taxon>Bacilli</taxon>
        <taxon>Bacillales</taxon>
        <taxon>Staphylococcaceae</taxon>
        <taxon>Staphylococcus</taxon>
    </lineage>
</organism>
<sequence>HKLIYFNIILFCLSMINLFFASHISDFHQWTGI</sequence>
<comment type="caution">
    <text evidence="2">The sequence shown here is derived from an EMBL/GenBank/DDBJ whole genome shotgun (WGS) entry which is preliminary data.</text>
</comment>
<dbReference type="AlphaFoldDB" id="A0A2T4S8E2"/>
<reference evidence="2 3" key="1">
    <citation type="journal article" date="2016" name="Front. Microbiol.">
        <title>Comprehensive Phylogenetic Analysis of Bovine Non-aureus Staphylococci Species Based on Whole-Genome Sequencing.</title>
        <authorList>
            <person name="Naushad S."/>
            <person name="Barkema H.W."/>
            <person name="Luby C."/>
            <person name="Condas L.A."/>
            <person name="Nobrega D.B."/>
            <person name="Carson D.A."/>
            <person name="De Buck J."/>
        </authorList>
    </citation>
    <scope>NUCLEOTIDE SEQUENCE [LARGE SCALE GENOMIC DNA]</scope>
    <source>
        <strain evidence="2 3">SNUC 4337</strain>
    </source>
</reference>
<dbReference type="EMBL" id="PZHR01000074">
    <property type="protein sequence ID" value="PTK57993.1"/>
    <property type="molecule type" value="Genomic_DNA"/>
</dbReference>
<name>A0A2T4S8E2_9STAP</name>
<evidence type="ECO:0000313" key="3">
    <source>
        <dbReference type="Proteomes" id="UP000240400"/>
    </source>
</evidence>
<evidence type="ECO:0000313" key="2">
    <source>
        <dbReference type="EMBL" id="PTK57993.1"/>
    </source>
</evidence>